<dbReference type="EMBL" id="MU005772">
    <property type="protein sequence ID" value="KAF2708006.1"/>
    <property type="molecule type" value="Genomic_DNA"/>
</dbReference>
<protein>
    <recommendedName>
        <fullName evidence="2">Ketopantoate reductase N-terminal domain-containing protein</fullName>
    </recommendedName>
</protein>
<dbReference type="Proteomes" id="UP000799428">
    <property type="component" value="Unassembled WGS sequence"/>
</dbReference>
<evidence type="ECO:0000313" key="4">
    <source>
        <dbReference type="Proteomes" id="UP000799428"/>
    </source>
</evidence>
<evidence type="ECO:0000259" key="2">
    <source>
        <dbReference type="Pfam" id="PF02558"/>
    </source>
</evidence>
<evidence type="ECO:0000313" key="3">
    <source>
        <dbReference type="EMBL" id="KAF2708006.1"/>
    </source>
</evidence>
<dbReference type="OrthoDB" id="3753531at2759"/>
<keyword evidence="1" id="KW-1133">Transmembrane helix</keyword>
<name>A0A6G1K553_9PLEO</name>
<accession>A0A6G1K553</accession>
<sequence length="343" mass="37301">MAESTQPKVLIVGAGSMGLISGYHLQLAGAETTFLIRPHRAEPLKKPVTFYSYNDHTLKEYTDYKYIIDPAEIKNVKYDYILITLDAAALRNEVGQALAKSIGDTIRGTNTKVVLGSIFIGLLPWFLEVSGLPAEQVTNGFLYIHVYGTAAVTLPVHAPTNPELLKKADQAYVDHLGPGFGLDDSSPSVAQGFSELWNKSGVSTADIKTAVALATTANLVFAIFAAFYLTGWPRFADMGLPQYSEIWSLGVKAVKEILTLSIHGDMGKAVASMTTEEALLGQMIGYEQAMLPLDLSAFSKYHHGGKVNVQDRAHLKACVKIGEQEGAKVEALKELIKRVEEKI</sequence>
<feature type="domain" description="Ketopantoate reductase N-terminal" evidence="2">
    <location>
        <begin position="9"/>
        <end position="96"/>
    </location>
</feature>
<dbReference type="InterPro" id="IPR013332">
    <property type="entry name" value="KPR_N"/>
</dbReference>
<dbReference type="Pfam" id="PF02558">
    <property type="entry name" value="ApbA"/>
    <property type="match status" value="1"/>
</dbReference>
<keyword evidence="1" id="KW-0472">Membrane</keyword>
<dbReference type="Gene3D" id="3.40.50.720">
    <property type="entry name" value="NAD(P)-binding Rossmann-like Domain"/>
    <property type="match status" value="1"/>
</dbReference>
<organism evidence="3 4">
    <name type="scientific">Pleomassaria siparia CBS 279.74</name>
    <dbReference type="NCBI Taxonomy" id="1314801"/>
    <lineage>
        <taxon>Eukaryota</taxon>
        <taxon>Fungi</taxon>
        <taxon>Dikarya</taxon>
        <taxon>Ascomycota</taxon>
        <taxon>Pezizomycotina</taxon>
        <taxon>Dothideomycetes</taxon>
        <taxon>Pleosporomycetidae</taxon>
        <taxon>Pleosporales</taxon>
        <taxon>Pleomassariaceae</taxon>
        <taxon>Pleomassaria</taxon>
    </lineage>
</organism>
<keyword evidence="1" id="KW-0812">Transmembrane</keyword>
<keyword evidence="4" id="KW-1185">Reference proteome</keyword>
<feature type="transmembrane region" description="Helical" evidence="1">
    <location>
        <begin position="210"/>
        <end position="229"/>
    </location>
</feature>
<evidence type="ECO:0000256" key="1">
    <source>
        <dbReference type="SAM" id="Phobius"/>
    </source>
</evidence>
<dbReference type="AlphaFoldDB" id="A0A6G1K553"/>
<reference evidence="3" key="1">
    <citation type="journal article" date="2020" name="Stud. Mycol.">
        <title>101 Dothideomycetes genomes: a test case for predicting lifestyles and emergence of pathogens.</title>
        <authorList>
            <person name="Haridas S."/>
            <person name="Albert R."/>
            <person name="Binder M."/>
            <person name="Bloem J."/>
            <person name="Labutti K."/>
            <person name="Salamov A."/>
            <person name="Andreopoulos B."/>
            <person name="Baker S."/>
            <person name="Barry K."/>
            <person name="Bills G."/>
            <person name="Bluhm B."/>
            <person name="Cannon C."/>
            <person name="Castanera R."/>
            <person name="Culley D."/>
            <person name="Daum C."/>
            <person name="Ezra D."/>
            <person name="Gonzalez J."/>
            <person name="Henrissat B."/>
            <person name="Kuo A."/>
            <person name="Liang C."/>
            <person name="Lipzen A."/>
            <person name="Lutzoni F."/>
            <person name="Magnuson J."/>
            <person name="Mondo S."/>
            <person name="Nolan M."/>
            <person name="Ohm R."/>
            <person name="Pangilinan J."/>
            <person name="Park H.-J."/>
            <person name="Ramirez L."/>
            <person name="Alfaro M."/>
            <person name="Sun H."/>
            <person name="Tritt A."/>
            <person name="Yoshinaga Y."/>
            <person name="Zwiers L.-H."/>
            <person name="Turgeon B."/>
            <person name="Goodwin S."/>
            <person name="Spatafora J."/>
            <person name="Crous P."/>
            <person name="Grigoriev I."/>
        </authorList>
    </citation>
    <scope>NUCLEOTIDE SEQUENCE</scope>
    <source>
        <strain evidence="3">CBS 279.74</strain>
    </source>
</reference>
<gene>
    <name evidence="3" type="ORF">K504DRAFT_482550</name>
</gene>
<proteinExistence type="predicted"/>